<evidence type="ECO:0000256" key="10">
    <source>
        <dbReference type="SAM" id="Phobius"/>
    </source>
</evidence>
<comment type="similarity">
    <text evidence="2 9">Belongs to the glycosyl hydrolase 31 family.</text>
</comment>
<dbReference type="InterPro" id="IPR017957">
    <property type="entry name" value="P_trefoil_CS"/>
</dbReference>
<dbReference type="GO" id="GO:0012505">
    <property type="term" value="C:endomembrane system"/>
    <property type="evidence" value="ECO:0007669"/>
    <property type="project" value="UniProtKB-SubCell"/>
</dbReference>
<dbReference type="InterPro" id="IPR000322">
    <property type="entry name" value="Glyco_hydro_31_TIM"/>
</dbReference>
<proteinExistence type="inferred from homology"/>
<dbReference type="AlphaFoldDB" id="A0A5N5SWX9"/>
<evidence type="ECO:0000256" key="3">
    <source>
        <dbReference type="ARBA" id="ARBA00022801"/>
    </source>
</evidence>
<dbReference type="Pfam" id="PF01055">
    <property type="entry name" value="Glyco_hydro_31_2nd"/>
    <property type="match status" value="1"/>
</dbReference>
<dbReference type="InterPro" id="IPR000519">
    <property type="entry name" value="P_trefoil_dom"/>
</dbReference>
<gene>
    <name evidence="12" type="primary">Gaa</name>
    <name evidence="12" type="ORF">Anas_08133</name>
</gene>
<evidence type="ECO:0000256" key="6">
    <source>
        <dbReference type="ARBA" id="ARBA00023180"/>
    </source>
</evidence>
<dbReference type="InterPro" id="IPR030458">
    <property type="entry name" value="Glyco_hydro_31_AS"/>
</dbReference>
<dbReference type="CDD" id="cd14752">
    <property type="entry name" value="GH31_N"/>
    <property type="match status" value="1"/>
</dbReference>
<dbReference type="PROSITE" id="PS00129">
    <property type="entry name" value="GLYCOSYL_HYDROL_F31_1"/>
    <property type="match status" value="1"/>
</dbReference>
<dbReference type="InterPro" id="IPR044913">
    <property type="entry name" value="P_trefoil_dom_sf"/>
</dbReference>
<dbReference type="SMART" id="SM00018">
    <property type="entry name" value="PD"/>
    <property type="match status" value="1"/>
</dbReference>
<keyword evidence="10" id="KW-1133">Transmembrane helix</keyword>
<keyword evidence="5" id="KW-1015">Disulfide bond</keyword>
<dbReference type="PROSITE" id="PS00707">
    <property type="entry name" value="GLYCOSYL_HYDROL_F31_2"/>
    <property type="match status" value="1"/>
</dbReference>
<comment type="caution">
    <text evidence="8">Lacks conserved residue(s) required for the propagation of feature annotation.</text>
</comment>
<dbReference type="GO" id="GO:0030246">
    <property type="term" value="F:carbohydrate binding"/>
    <property type="evidence" value="ECO:0007669"/>
    <property type="project" value="InterPro"/>
</dbReference>
<dbReference type="GO" id="GO:0005975">
    <property type="term" value="P:carbohydrate metabolic process"/>
    <property type="evidence" value="ECO:0007669"/>
    <property type="project" value="InterPro"/>
</dbReference>
<evidence type="ECO:0000256" key="1">
    <source>
        <dbReference type="ARBA" id="ARBA00004308"/>
    </source>
</evidence>
<evidence type="ECO:0000313" key="12">
    <source>
        <dbReference type="EMBL" id="KAB7497180.1"/>
    </source>
</evidence>
<dbReference type="OrthoDB" id="1334205at2759"/>
<evidence type="ECO:0000256" key="5">
    <source>
        <dbReference type="ARBA" id="ARBA00023157"/>
    </source>
</evidence>
<comment type="caution">
    <text evidence="12">The sequence shown here is derived from an EMBL/GenBank/DDBJ whole genome shotgun (WGS) entry which is preliminary data.</text>
</comment>
<evidence type="ECO:0000256" key="4">
    <source>
        <dbReference type="ARBA" id="ARBA00023136"/>
    </source>
</evidence>
<dbReference type="SUPFAM" id="SSF74650">
    <property type="entry name" value="Galactose mutarotase-like"/>
    <property type="match status" value="1"/>
</dbReference>
<dbReference type="InterPro" id="IPR017853">
    <property type="entry name" value="GH"/>
</dbReference>
<dbReference type="FunFam" id="2.60.40.1180:FF:000001">
    <property type="entry name" value="Maltase-glucoamylase, intestinal"/>
    <property type="match status" value="1"/>
</dbReference>
<evidence type="ECO:0000256" key="9">
    <source>
        <dbReference type="RuleBase" id="RU361185"/>
    </source>
</evidence>
<dbReference type="PROSITE" id="PS00025">
    <property type="entry name" value="P_TREFOIL_1"/>
    <property type="match status" value="1"/>
</dbReference>
<reference evidence="12 13" key="1">
    <citation type="journal article" date="2019" name="PLoS Biol.">
        <title>Sex chromosomes control vertical transmission of feminizing Wolbachia symbionts in an isopod.</title>
        <authorList>
            <person name="Becking T."/>
            <person name="Chebbi M.A."/>
            <person name="Giraud I."/>
            <person name="Moumen B."/>
            <person name="Laverre T."/>
            <person name="Caubet Y."/>
            <person name="Peccoud J."/>
            <person name="Gilbert C."/>
            <person name="Cordaux R."/>
        </authorList>
    </citation>
    <scope>NUCLEOTIDE SEQUENCE [LARGE SCALE GENOMIC DNA]</scope>
    <source>
        <strain evidence="12">ANa2</strain>
        <tissue evidence="12">Whole body excluding digestive tract and cuticle</tissue>
    </source>
</reference>
<dbReference type="PROSITE" id="PS51448">
    <property type="entry name" value="P_TREFOIL_2"/>
    <property type="match status" value="1"/>
</dbReference>
<keyword evidence="4 10" id="KW-0472">Membrane</keyword>
<dbReference type="Pfam" id="PF21365">
    <property type="entry name" value="Glyco_hydro_31_3rd"/>
    <property type="match status" value="1"/>
</dbReference>
<accession>A0A5N5SWX9</accession>
<name>A0A5N5SWX9_9CRUS</name>
<dbReference type="PANTHER" id="PTHR22762">
    <property type="entry name" value="ALPHA-GLUCOSIDASE"/>
    <property type="match status" value="1"/>
</dbReference>
<dbReference type="Gene3D" id="4.10.110.10">
    <property type="entry name" value="Spasmolytic Protein, domain 1"/>
    <property type="match status" value="1"/>
</dbReference>
<dbReference type="SUPFAM" id="SSF51011">
    <property type="entry name" value="Glycosyl hydrolase domain"/>
    <property type="match status" value="1"/>
</dbReference>
<dbReference type="Pfam" id="PF00088">
    <property type="entry name" value="Trefoil"/>
    <property type="match status" value="1"/>
</dbReference>
<dbReference type="InterPro" id="IPR025887">
    <property type="entry name" value="Glyco_hydro_31_N_dom"/>
</dbReference>
<dbReference type="Gene3D" id="2.60.40.1760">
    <property type="entry name" value="glycosyl hydrolase (family 31)"/>
    <property type="match status" value="1"/>
</dbReference>
<dbReference type="InterPro" id="IPR048395">
    <property type="entry name" value="Glyco_hydro_31_C"/>
</dbReference>
<evidence type="ECO:0000313" key="13">
    <source>
        <dbReference type="Proteomes" id="UP000326759"/>
    </source>
</evidence>
<dbReference type="CDD" id="cd06602">
    <property type="entry name" value="GH31_MGAM_SI_GAA"/>
    <property type="match status" value="1"/>
</dbReference>
<keyword evidence="6" id="KW-0325">Glycoprotein</keyword>
<dbReference type="Gene3D" id="2.60.40.1180">
    <property type="entry name" value="Golgi alpha-mannosidase II"/>
    <property type="match status" value="2"/>
</dbReference>
<dbReference type="SUPFAM" id="SSF51445">
    <property type="entry name" value="(Trans)glycosidases"/>
    <property type="match status" value="1"/>
</dbReference>
<evidence type="ECO:0000256" key="2">
    <source>
        <dbReference type="ARBA" id="ARBA00007806"/>
    </source>
</evidence>
<dbReference type="PANTHER" id="PTHR22762:SF131">
    <property type="entry name" value="GLYCOSIDE HYDROLASE FAMILY 31 N-TERMINAL DOMAIN-CONTAINING PROTEIN"/>
    <property type="match status" value="1"/>
</dbReference>
<dbReference type="Pfam" id="PF13802">
    <property type="entry name" value="Gal_mutarotas_2"/>
    <property type="match status" value="1"/>
</dbReference>
<evidence type="ECO:0000256" key="8">
    <source>
        <dbReference type="PROSITE-ProRule" id="PRU00779"/>
    </source>
</evidence>
<keyword evidence="7 9" id="KW-0326">Glycosidase</keyword>
<feature type="domain" description="P-type" evidence="11">
    <location>
        <begin position="108"/>
        <end position="181"/>
    </location>
</feature>
<dbReference type="GO" id="GO:0004558">
    <property type="term" value="F:alpha-1,4-glucosidase activity"/>
    <property type="evidence" value="ECO:0007669"/>
    <property type="project" value="TreeGrafter"/>
</dbReference>
<dbReference type="EMBL" id="SEYY01020595">
    <property type="protein sequence ID" value="KAB7497180.1"/>
    <property type="molecule type" value="Genomic_DNA"/>
</dbReference>
<dbReference type="InterPro" id="IPR013780">
    <property type="entry name" value="Glyco_hydro_b"/>
</dbReference>
<keyword evidence="10" id="KW-0812">Transmembrane</keyword>
<keyword evidence="13" id="KW-1185">Reference proteome</keyword>
<evidence type="ECO:0000256" key="7">
    <source>
        <dbReference type="ARBA" id="ARBA00023295"/>
    </source>
</evidence>
<comment type="subcellular location">
    <subcellularLocation>
        <location evidence="1">Endomembrane system</location>
    </subcellularLocation>
</comment>
<dbReference type="SUPFAM" id="SSF57492">
    <property type="entry name" value="Trefoil"/>
    <property type="match status" value="1"/>
</dbReference>
<evidence type="ECO:0000259" key="11">
    <source>
        <dbReference type="PROSITE" id="PS51448"/>
    </source>
</evidence>
<dbReference type="InterPro" id="IPR030459">
    <property type="entry name" value="Glyco_hydro_31_CS"/>
</dbReference>
<feature type="transmembrane region" description="Helical" evidence="10">
    <location>
        <begin position="21"/>
        <end position="41"/>
    </location>
</feature>
<dbReference type="Gene3D" id="3.20.20.80">
    <property type="entry name" value="Glycosidases"/>
    <property type="match status" value="1"/>
</dbReference>
<organism evidence="12 13">
    <name type="scientific">Armadillidium nasatum</name>
    <dbReference type="NCBI Taxonomy" id="96803"/>
    <lineage>
        <taxon>Eukaryota</taxon>
        <taxon>Metazoa</taxon>
        <taxon>Ecdysozoa</taxon>
        <taxon>Arthropoda</taxon>
        <taxon>Crustacea</taxon>
        <taxon>Multicrustacea</taxon>
        <taxon>Malacostraca</taxon>
        <taxon>Eumalacostraca</taxon>
        <taxon>Peracarida</taxon>
        <taxon>Isopoda</taxon>
        <taxon>Oniscidea</taxon>
        <taxon>Crinocheta</taxon>
        <taxon>Armadillidiidae</taxon>
        <taxon>Armadillidium</taxon>
    </lineage>
</organism>
<keyword evidence="3 9" id="KW-0378">Hydrolase</keyword>
<dbReference type="InterPro" id="IPR011013">
    <property type="entry name" value="Gal_mutarotase_sf_dom"/>
</dbReference>
<dbReference type="CDD" id="cd00111">
    <property type="entry name" value="Trefoil"/>
    <property type="match status" value="1"/>
</dbReference>
<sequence length="986" mass="113434">MFISYNKLNEEHKGKSIFWTILKVLVILVSVFTTFVLFQTFSKIFYNDTPSQNSKIDNYRKLIDALSQNNSLTSEFLAQYVSLSSDSDISVILDKDHKSVPRVKNRVNHCDNVPVNFRFDCLPSGEMSPFLCGTRGCCWKEVSLDEIPPKKNIYSRLRPNYKSEFNETEAPLNVPYCFYPSDYSIYYLTVSYKEHGFDGVYTRVSASGFPKDVNKLKLEVIYETCSRVRIRIFDYSKKRWETPLPAVPQKFPGCNGKKLYNVFTEEGNIIVSREDNQVPLFDMRKAAPLIFSDQYIQISTLLPSPYIYGLGQHLDGLLLDTYWNRRSIVECRYGTKYEGIFKWNLYGSHPFYMVMEDTGSSHGVFLLNSNAMEVILQPTPALTFRTLGGIIDLYVFLGPTPDNVISQYTEVIGRPLLPPYWSLGYHQCRFGYNSLENMKKVWNRTREAGIPFDVQWNDIDYMKDRNDFTIDEENFKELPSFVHELHSKGMHYVIMTDPGISGSEEPGGYLPYDLGVKEDVFVKNSTDQIFIGKVWNNKSTVFPDFFKPNSVIYWSSLIRKFHERLAFDGLWIDMNEPSNFYNGQKDGCPVNSSLEHPHYIPLVKGGVLYFKTLCMTAKHHLGNHYDLHNLYGFSEAIATFASLKIVKKNPDPFIISRATFPGIGAFAGHWTGDIHSDWFNMWKSIGDVLTMNLHGIPMVGADICGFNGNTTVPLCNRWMQLGAFYPFSRNHNTDDGIDQDPVAMGELVVKSSRKALLQRYTLLPFLYSLFVKAHLTGVPVARPLFFKYPRDRETYSIDTQFMWGNELMIIPVLEEDVTEVKAYFPKGKWYDWYTGKIISTYGGEYLTLSSPLDTIRLALAEGSILPCQNPETTTTFSRLNPFGLVAALNSYGVAEGELHWNRPYDREYVHWKFRSVPNYLYSEPSVHLETNTLILQWVRIFGVARNVYVVKVNDVNVDYTFNLVTQVLEIYNLSVDFTKAVTIYYV</sequence>
<dbReference type="Proteomes" id="UP000326759">
    <property type="component" value="Unassembled WGS sequence"/>
</dbReference>
<protein>
    <submittedName>
        <fullName evidence="12">Lysosomal alpha-glucosidase</fullName>
    </submittedName>
</protein>